<accession>A0A1X4GA75</accession>
<dbReference type="Proteomes" id="UP000192997">
    <property type="component" value="Unassembled WGS sequence"/>
</dbReference>
<dbReference type="InterPro" id="IPR006311">
    <property type="entry name" value="TAT_signal"/>
</dbReference>
<sequence length="249" mass="28590">MNHNQKEIERELIKIINPEVSRRRFLKTWGISGMGFFLTGCGTPALEDLVGKISEPLNQKVEQLIFQPQKPVPEFSYNQIKPKSLIINSFRGTPIIDLEKYRLIIDGQVNHPLNLNMREIKSLPYRSMIIRHVCVEGWAAIVQWGGVSLRDLIALAQPHPSAKYVYFESADGYYESWDLPSVTHPQTLLAYEKNGEKLPRENGAPLRLATPVKLGYKQSKWVTRVTLTSKLTNFKGYWEDQGYEWFAGL</sequence>
<protein>
    <submittedName>
        <fullName evidence="2">Oxidoreductase</fullName>
    </submittedName>
</protein>
<evidence type="ECO:0000259" key="1">
    <source>
        <dbReference type="Pfam" id="PF00174"/>
    </source>
</evidence>
<dbReference type="Gene3D" id="3.90.420.10">
    <property type="entry name" value="Oxidoreductase, molybdopterin-binding domain"/>
    <property type="match status" value="1"/>
</dbReference>
<gene>
    <name evidence="2" type="ORF">B7O87_04565</name>
</gene>
<dbReference type="EMBL" id="NBYN01000015">
    <property type="protein sequence ID" value="OSO94091.1"/>
    <property type="molecule type" value="Genomic_DNA"/>
</dbReference>
<evidence type="ECO:0000313" key="3">
    <source>
        <dbReference type="Proteomes" id="UP000192997"/>
    </source>
</evidence>
<dbReference type="PANTHER" id="PTHR43032">
    <property type="entry name" value="PROTEIN-METHIONINE-SULFOXIDE REDUCTASE"/>
    <property type="match status" value="1"/>
</dbReference>
<proteinExistence type="predicted"/>
<dbReference type="SUPFAM" id="SSF56524">
    <property type="entry name" value="Oxidoreductase molybdopterin-binding domain"/>
    <property type="match status" value="1"/>
</dbReference>
<reference evidence="3" key="1">
    <citation type="submission" date="2017-04" db="EMBL/GenBank/DDBJ databases">
        <authorList>
            <person name="Abreu V.A."/>
            <person name="Popin R.V."/>
            <person name="Rigonato J."/>
            <person name="Andreote A.P."/>
            <person name="Schaker P.C."/>
            <person name="Hoff-Risseti C."/>
            <person name="Alvarenga D.O."/>
            <person name="Varani A.M."/>
            <person name="Fiore M.F."/>
        </authorList>
    </citation>
    <scope>NUCLEOTIDE SEQUENCE [LARGE SCALE GENOMIC DNA]</scope>
    <source>
        <strain evidence="3">CENA303</strain>
    </source>
</reference>
<dbReference type="Pfam" id="PF00174">
    <property type="entry name" value="Oxidored_molyb"/>
    <property type="match status" value="1"/>
</dbReference>
<organism evidence="2 3">
    <name type="scientific">Cylindrospermopsis raciborskii CENA303</name>
    <dbReference type="NCBI Taxonomy" id="1170769"/>
    <lineage>
        <taxon>Bacteria</taxon>
        <taxon>Bacillati</taxon>
        <taxon>Cyanobacteriota</taxon>
        <taxon>Cyanophyceae</taxon>
        <taxon>Nostocales</taxon>
        <taxon>Aphanizomenonaceae</taxon>
        <taxon>Cylindrospermopsis</taxon>
    </lineage>
</organism>
<dbReference type="InterPro" id="IPR000572">
    <property type="entry name" value="OxRdtase_Mopterin-bd_dom"/>
</dbReference>
<evidence type="ECO:0000313" key="2">
    <source>
        <dbReference type="EMBL" id="OSO94091.1"/>
    </source>
</evidence>
<feature type="domain" description="Oxidoreductase molybdopterin-binding" evidence="1">
    <location>
        <begin position="93"/>
        <end position="231"/>
    </location>
</feature>
<dbReference type="PROSITE" id="PS51318">
    <property type="entry name" value="TAT"/>
    <property type="match status" value="1"/>
</dbReference>
<dbReference type="PANTHER" id="PTHR43032:SF2">
    <property type="entry name" value="BLL0505 PROTEIN"/>
    <property type="match status" value="1"/>
</dbReference>
<name>A0A1X4GA75_9CYAN</name>
<dbReference type="AlphaFoldDB" id="A0A1X4GA75"/>
<dbReference type="RefSeq" id="WP_009343528.1">
    <property type="nucleotide sequence ID" value="NZ_NBYN01000015.1"/>
</dbReference>
<comment type="caution">
    <text evidence="2">The sequence shown here is derived from an EMBL/GenBank/DDBJ whole genome shotgun (WGS) entry which is preliminary data.</text>
</comment>
<dbReference type="InterPro" id="IPR036374">
    <property type="entry name" value="OxRdtase_Mopterin-bd_sf"/>
</dbReference>